<evidence type="ECO:0000256" key="1">
    <source>
        <dbReference type="ARBA" id="ARBA00022723"/>
    </source>
</evidence>
<dbReference type="Pfam" id="PF01753">
    <property type="entry name" value="zf-MYND"/>
    <property type="match status" value="1"/>
</dbReference>
<evidence type="ECO:0000313" key="7">
    <source>
        <dbReference type="Proteomes" id="UP000077266"/>
    </source>
</evidence>
<dbReference type="InterPro" id="IPR002893">
    <property type="entry name" value="Znf_MYND"/>
</dbReference>
<dbReference type="EMBL" id="KV426276">
    <property type="protein sequence ID" value="KZV83345.1"/>
    <property type="molecule type" value="Genomic_DNA"/>
</dbReference>
<protein>
    <recommendedName>
        <fullName evidence="5">MYND-type domain-containing protein</fullName>
    </recommendedName>
</protein>
<evidence type="ECO:0000313" key="6">
    <source>
        <dbReference type="EMBL" id="KZV83345.1"/>
    </source>
</evidence>
<keyword evidence="1" id="KW-0479">Metal-binding</keyword>
<proteinExistence type="predicted"/>
<dbReference type="PROSITE" id="PS50865">
    <property type="entry name" value="ZF_MYND_2"/>
    <property type="match status" value="1"/>
</dbReference>
<keyword evidence="7" id="KW-1185">Reference proteome</keyword>
<feature type="domain" description="MYND-type" evidence="5">
    <location>
        <begin position="247"/>
        <end position="294"/>
    </location>
</feature>
<dbReference type="AlphaFoldDB" id="A0A165CX74"/>
<sequence length="350" mass="39108">MHSTSPVPADDIADTALRALAYPIGASLESASKLLQTQVFSRKGIWPRSTKDVLPLPPKESLGTLLVWVDRAEKSRRWTQISSAFYTFYLVLTVCRPELMPELFAHDARHLCIDVMARQLDAAASDMRNGVTSESPFERIASAVDILRVIGLGVGSRADDWVIFARGSELRLIRALEAAWNCIDDTTHHDLKQLIMALQYGLSILTAGDGLSRPVLTEYQAATARDNAYTVLYQNLRKIHFSVECSDRECKKHSRDVEGGRLQKCGSCRLVRYCSRECQKRHWSAKCLPHKLACPAIKDILAFAPLTLDSDAFEAACRTSPHPQDFFETFSFSLLATMVRSSTRRGRNGC</sequence>
<dbReference type="GO" id="GO:0008270">
    <property type="term" value="F:zinc ion binding"/>
    <property type="evidence" value="ECO:0007669"/>
    <property type="project" value="UniProtKB-KW"/>
</dbReference>
<keyword evidence="2 4" id="KW-0863">Zinc-finger</keyword>
<dbReference type="SUPFAM" id="SSF144232">
    <property type="entry name" value="HIT/MYND zinc finger-like"/>
    <property type="match status" value="1"/>
</dbReference>
<dbReference type="Gene3D" id="6.10.140.2220">
    <property type="match status" value="1"/>
</dbReference>
<gene>
    <name evidence="6" type="ORF">EXIGLDRAFT_728436</name>
</gene>
<evidence type="ECO:0000256" key="4">
    <source>
        <dbReference type="PROSITE-ProRule" id="PRU00134"/>
    </source>
</evidence>
<keyword evidence="3" id="KW-0862">Zinc</keyword>
<organism evidence="6 7">
    <name type="scientific">Exidia glandulosa HHB12029</name>
    <dbReference type="NCBI Taxonomy" id="1314781"/>
    <lineage>
        <taxon>Eukaryota</taxon>
        <taxon>Fungi</taxon>
        <taxon>Dikarya</taxon>
        <taxon>Basidiomycota</taxon>
        <taxon>Agaricomycotina</taxon>
        <taxon>Agaricomycetes</taxon>
        <taxon>Auriculariales</taxon>
        <taxon>Exidiaceae</taxon>
        <taxon>Exidia</taxon>
    </lineage>
</organism>
<dbReference type="Proteomes" id="UP000077266">
    <property type="component" value="Unassembled WGS sequence"/>
</dbReference>
<evidence type="ECO:0000256" key="3">
    <source>
        <dbReference type="ARBA" id="ARBA00022833"/>
    </source>
</evidence>
<accession>A0A165CX74</accession>
<evidence type="ECO:0000256" key="2">
    <source>
        <dbReference type="ARBA" id="ARBA00022771"/>
    </source>
</evidence>
<name>A0A165CX74_EXIGL</name>
<dbReference type="OrthoDB" id="9922773at2759"/>
<reference evidence="6 7" key="1">
    <citation type="journal article" date="2016" name="Mol. Biol. Evol.">
        <title>Comparative Genomics of Early-Diverging Mushroom-Forming Fungi Provides Insights into the Origins of Lignocellulose Decay Capabilities.</title>
        <authorList>
            <person name="Nagy L.G."/>
            <person name="Riley R."/>
            <person name="Tritt A."/>
            <person name="Adam C."/>
            <person name="Daum C."/>
            <person name="Floudas D."/>
            <person name="Sun H."/>
            <person name="Yadav J.S."/>
            <person name="Pangilinan J."/>
            <person name="Larsson K.H."/>
            <person name="Matsuura K."/>
            <person name="Barry K."/>
            <person name="Labutti K."/>
            <person name="Kuo R."/>
            <person name="Ohm R.A."/>
            <person name="Bhattacharya S.S."/>
            <person name="Shirouzu T."/>
            <person name="Yoshinaga Y."/>
            <person name="Martin F.M."/>
            <person name="Grigoriev I.V."/>
            <person name="Hibbett D.S."/>
        </authorList>
    </citation>
    <scope>NUCLEOTIDE SEQUENCE [LARGE SCALE GENOMIC DNA]</scope>
    <source>
        <strain evidence="6 7">HHB12029</strain>
    </source>
</reference>
<dbReference type="InParanoid" id="A0A165CX74"/>
<evidence type="ECO:0000259" key="5">
    <source>
        <dbReference type="PROSITE" id="PS50865"/>
    </source>
</evidence>